<dbReference type="RefSeq" id="WP_243116741.1">
    <property type="nucleotide sequence ID" value="NZ_JAOQNU010000001.1"/>
</dbReference>
<dbReference type="Pfam" id="PF00224">
    <property type="entry name" value="PK"/>
    <property type="match status" value="1"/>
</dbReference>
<dbReference type="GO" id="GO:0016301">
    <property type="term" value="F:kinase activity"/>
    <property type="evidence" value="ECO:0007669"/>
    <property type="project" value="UniProtKB-KW"/>
</dbReference>
<evidence type="ECO:0000256" key="11">
    <source>
        <dbReference type="ARBA" id="ARBA00022777"/>
    </source>
</evidence>
<dbReference type="EMBL" id="SLXT01000001">
    <property type="protein sequence ID" value="TCP68990.1"/>
    <property type="molecule type" value="Genomic_DNA"/>
</dbReference>
<dbReference type="GO" id="GO:0000287">
    <property type="term" value="F:magnesium ion binding"/>
    <property type="evidence" value="ECO:0007669"/>
    <property type="project" value="UniProtKB-UniRule"/>
</dbReference>
<keyword evidence="23" id="KW-1185">Reference proteome</keyword>
<evidence type="ECO:0000256" key="12">
    <source>
        <dbReference type="ARBA" id="ARBA00022840"/>
    </source>
</evidence>
<evidence type="ECO:0000256" key="16">
    <source>
        <dbReference type="ARBA" id="ARBA00023317"/>
    </source>
</evidence>
<feature type="domain" description="Pyruvate kinase C-terminal" evidence="21">
    <location>
        <begin position="367"/>
        <end position="480"/>
    </location>
</feature>
<dbReference type="InterPro" id="IPR015806">
    <property type="entry name" value="Pyrv_Knase_insert_dom_sf"/>
</dbReference>
<evidence type="ECO:0000256" key="14">
    <source>
        <dbReference type="ARBA" id="ARBA00022958"/>
    </source>
</evidence>
<dbReference type="InterPro" id="IPR011037">
    <property type="entry name" value="Pyrv_Knase-like_insert_dom_sf"/>
</dbReference>
<evidence type="ECO:0000259" key="19">
    <source>
        <dbReference type="Pfam" id="PF00224"/>
    </source>
</evidence>
<dbReference type="NCBIfam" id="NF004978">
    <property type="entry name" value="PRK06354.1"/>
    <property type="match status" value="1"/>
</dbReference>
<dbReference type="InterPro" id="IPR015793">
    <property type="entry name" value="Pyrv_Knase_brl"/>
</dbReference>
<evidence type="ECO:0000259" key="20">
    <source>
        <dbReference type="Pfam" id="PF00391"/>
    </source>
</evidence>
<keyword evidence="12" id="KW-0067">ATP-binding</keyword>
<evidence type="ECO:0000256" key="9">
    <source>
        <dbReference type="ARBA" id="ARBA00022723"/>
    </source>
</evidence>
<dbReference type="GO" id="GO:0004743">
    <property type="term" value="F:pyruvate kinase activity"/>
    <property type="evidence" value="ECO:0007669"/>
    <property type="project" value="UniProtKB-UniRule"/>
</dbReference>
<keyword evidence="16 22" id="KW-0670">Pyruvate</keyword>
<dbReference type="InterPro" id="IPR040442">
    <property type="entry name" value="Pyrv_kinase-like_dom_sf"/>
</dbReference>
<dbReference type="AlphaFoldDB" id="A0A4R2RWZ6"/>
<comment type="pathway">
    <text evidence="3 18">Carbohydrate degradation; glycolysis; pyruvate from D-glyceraldehyde 3-phosphate: step 5/5.</text>
</comment>
<evidence type="ECO:0000313" key="23">
    <source>
        <dbReference type="Proteomes" id="UP000294813"/>
    </source>
</evidence>
<dbReference type="NCBIfam" id="NF004491">
    <property type="entry name" value="PRK05826.1"/>
    <property type="match status" value="1"/>
</dbReference>
<evidence type="ECO:0000313" key="22">
    <source>
        <dbReference type="EMBL" id="TCP68990.1"/>
    </source>
</evidence>
<dbReference type="Proteomes" id="UP000294813">
    <property type="component" value="Unassembled WGS sequence"/>
</dbReference>
<keyword evidence="14" id="KW-0630">Potassium</keyword>
<dbReference type="InterPro" id="IPR015795">
    <property type="entry name" value="Pyrv_Knase_C"/>
</dbReference>
<dbReference type="EC" id="2.7.1.40" evidence="6 17"/>
<dbReference type="Gene3D" id="3.20.20.60">
    <property type="entry name" value="Phosphoenolpyruvate-binding domains"/>
    <property type="match status" value="1"/>
</dbReference>
<organism evidence="22 23">
    <name type="scientific">Heliophilum fasciatum</name>
    <dbReference type="NCBI Taxonomy" id="35700"/>
    <lineage>
        <taxon>Bacteria</taxon>
        <taxon>Bacillati</taxon>
        <taxon>Bacillota</taxon>
        <taxon>Clostridia</taxon>
        <taxon>Eubacteriales</taxon>
        <taxon>Heliobacteriaceae</taxon>
        <taxon>Heliophilum</taxon>
    </lineage>
</organism>
<feature type="domain" description="PEP-utilising enzyme mobile" evidence="20">
    <location>
        <begin position="514"/>
        <end position="583"/>
    </location>
</feature>
<evidence type="ECO:0000256" key="10">
    <source>
        <dbReference type="ARBA" id="ARBA00022741"/>
    </source>
</evidence>
<dbReference type="Gene3D" id="2.40.33.10">
    <property type="entry name" value="PK beta-barrel domain-like"/>
    <property type="match status" value="1"/>
</dbReference>
<dbReference type="Pfam" id="PF00391">
    <property type="entry name" value="PEP-utilizers"/>
    <property type="match status" value="1"/>
</dbReference>
<feature type="domain" description="Pyruvate kinase barrel" evidence="19">
    <location>
        <begin position="15"/>
        <end position="334"/>
    </location>
</feature>
<sequence>MPEVNAEANAMKLCAKIVCTIGPASSNVETLQAMMLAGMRVARLNFSHGTYGEHAERIAMVRQAAAATGHSVAILLDTKGPEIRIGQVDGGKVTLQEGATVVLVPDDGTPGNVKQLPISYAGLAGDIEAGTRILIDDGNIELQAIHIDGKAITCEVKTGGDVLTRKGVSVPRVALKLPAISEKEVKDLEFAIVHDIDFIAISFVRTPDDVLGIRQILEERGASMQLIAKIENHQGVDNIDRILQVADGVMVARGDLGVAIPTEEVPLVQKMIIAKCNAAGKPVITATQMLDSMIRNPRPTRAEATDVANAILDGTDAIMLSGETAAGKYPVEAVRMMARIAWRAEQALEYKTARERQFASNFGSVTDSISAATCTIAADLGAKAIITLTKSGSTARMVSRYRPRCPIIAATPEEKVMRQMAVVWGAEPMKVRQTEGTDEMLSEAIDRSLQEQWIDSGDLVVLTAGVPAGVAGRTNLIKVHVAGKILARGQGIGRATAVGRAVICRTAADTQKVQKGDILVASLTTRDMIPAIERCAGIIAGEGGLTSHAAIVGLQFNIPVIVSIGDLDALTDGETVTMDSERGLIYEGVARVL</sequence>
<dbReference type="InterPro" id="IPR015813">
    <property type="entry name" value="Pyrv/PenolPyrv_kinase-like_dom"/>
</dbReference>
<evidence type="ECO:0000256" key="4">
    <source>
        <dbReference type="ARBA" id="ARBA00006237"/>
    </source>
</evidence>
<evidence type="ECO:0000256" key="17">
    <source>
        <dbReference type="NCBIfam" id="TIGR01064"/>
    </source>
</evidence>
<evidence type="ECO:0000256" key="2">
    <source>
        <dbReference type="ARBA" id="ARBA00001958"/>
    </source>
</evidence>
<evidence type="ECO:0000256" key="13">
    <source>
        <dbReference type="ARBA" id="ARBA00022842"/>
    </source>
</evidence>
<evidence type="ECO:0000256" key="18">
    <source>
        <dbReference type="RuleBase" id="RU000504"/>
    </source>
</evidence>
<keyword evidence="13 18" id="KW-0460">Magnesium</keyword>
<dbReference type="Gene3D" id="3.40.1380.20">
    <property type="entry name" value="Pyruvate kinase, C-terminal domain"/>
    <property type="match status" value="1"/>
</dbReference>
<dbReference type="InterPro" id="IPR008279">
    <property type="entry name" value="PEP-util_enz_mobile_dom"/>
</dbReference>
<accession>A0A4R2RWZ6</accession>
<dbReference type="Gene3D" id="3.50.30.10">
    <property type="entry name" value="Phosphohistidine domain"/>
    <property type="match status" value="1"/>
</dbReference>
<comment type="similarity">
    <text evidence="5 18">Belongs to the pyruvate kinase family.</text>
</comment>
<comment type="cofactor">
    <cofactor evidence="2">
        <name>K(+)</name>
        <dbReference type="ChEBI" id="CHEBI:29103"/>
    </cofactor>
</comment>
<dbReference type="PANTHER" id="PTHR11817">
    <property type="entry name" value="PYRUVATE KINASE"/>
    <property type="match status" value="1"/>
</dbReference>
<name>A0A4R2RWZ6_9FIRM</name>
<evidence type="ECO:0000256" key="6">
    <source>
        <dbReference type="ARBA" id="ARBA00012142"/>
    </source>
</evidence>
<dbReference type="UniPathway" id="UPA00109">
    <property type="reaction ID" value="UER00188"/>
</dbReference>
<dbReference type="Pfam" id="PF02887">
    <property type="entry name" value="PK_C"/>
    <property type="match status" value="1"/>
</dbReference>
<comment type="similarity">
    <text evidence="4">In the C-terminal section; belongs to the PEP-utilizing enzyme family.</text>
</comment>
<evidence type="ECO:0000256" key="3">
    <source>
        <dbReference type="ARBA" id="ARBA00004997"/>
    </source>
</evidence>
<dbReference type="FunFam" id="2.40.33.10:FF:000001">
    <property type="entry name" value="Pyruvate kinase"/>
    <property type="match status" value="1"/>
</dbReference>
<dbReference type="InterPro" id="IPR001697">
    <property type="entry name" value="Pyr_Knase"/>
</dbReference>
<evidence type="ECO:0000256" key="7">
    <source>
        <dbReference type="ARBA" id="ARBA00018587"/>
    </source>
</evidence>
<evidence type="ECO:0000256" key="8">
    <source>
        <dbReference type="ARBA" id="ARBA00022679"/>
    </source>
</evidence>
<comment type="catalytic activity">
    <reaction evidence="18">
        <text>pyruvate + ATP = phosphoenolpyruvate + ADP + H(+)</text>
        <dbReference type="Rhea" id="RHEA:18157"/>
        <dbReference type="ChEBI" id="CHEBI:15361"/>
        <dbReference type="ChEBI" id="CHEBI:15378"/>
        <dbReference type="ChEBI" id="CHEBI:30616"/>
        <dbReference type="ChEBI" id="CHEBI:58702"/>
        <dbReference type="ChEBI" id="CHEBI:456216"/>
        <dbReference type="EC" id="2.7.1.40"/>
    </reaction>
</comment>
<dbReference type="SUPFAM" id="SSF50800">
    <property type="entry name" value="PK beta-barrel domain-like"/>
    <property type="match status" value="1"/>
</dbReference>
<evidence type="ECO:0000256" key="5">
    <source>
        <dbReference type="ARBA" id="ARBA00008663"/>
    </source>
</evidence>
<keyword evidence="10" id="KW-0547">Nucleotide-binding</keyword>
<dbReference type="GO" id="GO:0005524">
    <property type="term" value="F:ATP binding"/>
    <property type="evidence" value="ECO:0007669"/>
    <property type="project" value="UniProtKB-KW"/>
</dbReference>
<keyword evidence="8 18" id="KW-0808">Transferase</keyword>
<proteinExistence type="inferred from homology"/>
<comment type="caution">
    <text evidence="22">The sequence shown here is derived from an EMBL/GenBank/DDBJ whole genome shotgun (WGS) entry which is preliminary data.</text>
</comment>
<evidence type="ECO:0000256" key="1">
    <source>
        <dbReference type="ARBA" id="ARBA00001946"/>
    </source>
</evidence>
<dbReference type="FunFam" id="3.20.20.60:FF:000001">
    <property type="entry name" value="Pyruvate kinase"/>
    <property type="match status" value="1"/>
</dbReference>
<comment type="cofactor">
    <cofactor evidence="1">
        <name>Mg(2+)</name>
        <dbReference type="ChEBI" id="CHEBI:18420"/>
    </cofactor>
</comment>
<dbReference type="SUPFAM" id="SSF52935">
    <property type="entry name" value="PK C-terminal domain-like"/>
    <property type="match status" value="1"/>
</dbReference>
<evidence type="ECO:0000256" key="15">
    <source>
        <dbReference type="ARBA" id="ARBA00023152"/>
    </source>
</evidence>
<reference evidence="22 23" key="1">
    <citation type="submission" date="2019-03" db="EMBL/GenBank/DDBJ databases">
        <title>Genomic Encyclopedia of Type Strains, Phase IV (KMG-IV): sequencing the most valuable type-strain genomes for metagenomic binning, comparative biology and taxonomic classification.</title>
        <authorList>
            <person name="Goeker M."/>
        </authorList>
    </citation>
    <scope>NUCLEOTIDE SEQUENCE [LARGE SCALE GENOMIC DNA]</scope>
    <source>
        <strain evidence="22 23">DSM 11170</strain>
    </source>
</reference>
<evidence type="ECO:0000259" key="21">
    <source>
        <dbReference type="Pfam" id="PF02887"/>
    </source>
</evidence>
<keyword evidence="15 18" id="KW-0324">Glycolysis</keyword>
<keyword evidence="9" id="KW-0479">Metal-binding</keyword>
<dbReference type="InterPro" id="IPR036918">
    <property type="entry name" value="Pyrv_Knase_C_sf"/>
</dbReference>
<dbReference type="GO" id="GO:0030955">
    <property type="term" value="F:potassium ion binding"/>
    <property type="evidence" value="ECO:0007669"/>
    <property type="project" value="UniProtKB-UniRule"/>
</dbReference>
<dbReference type="SUPFAM" id="SSF52009">
    <property type="entry name" value="Phosphohistidine domain"/>
    <property type="match status" value="1"/>
</dbReference>
<dbReference type="PRINTS" id="PR01050">
    <property type="entry name" value="PYRUVTKNASE"/>
</dbReference>
<dbReference type="NCBIfam" id="TIGR01064">
    <property type="entry name" value="pyruv_kin"/>
    <property type="match status" value="1"/>
</dbReference>
<dbReference type="SUPFAM" id="SSF51621">
    <property type="entry name" value="Phosphoenolpyruvate/pyruvate domain"/>
    <property type="match status" value="1"/>
</dbReference>
<gene>
    <name evidence="22" type="ORF">EDD73_101158</name>
</gene>
<protein>
    <recommendedName>
        <fullName evidence="7 17">Pyruvate kinase</fullName>
        <ecNumber evidence="6 17">2.7.1.40</ecNumber>
    </recommendedName>
</protein>
<keyword evidence="11 18" id="KW-0418">Kinase</keyword>
<dbReference type="InterPro" id="IPR036637">
    <property type="entry name" value="Phosphohistidine_dom_sf"/>
</dbReference>
<dbReference type="GO" id="GO:0006950">
    <property type="term" value="P:response to stress"/>
    <property type="evidence" value="ECO:0007669"/>
    <property type="project" value="UniProtKB-ARBA"/>
</dbReference>